<name>A0A3B0S724_9ZZZZ</name>
<feature type="transmembrane region" description="Helical" evidence="5">
    <location>
        <begin position="291"/>
        <end position="308"/>
    </location>
</feature>
<dbReference type="InterPro" id="IPR000620">
    <property type="entry name" value="EamA_dom"/>
</dbReference>
<proteinExistence type="predicted"/>
<keyword evidence="4 5" id="KW-0472">Membrane</keyword>
<evidence type="ECO:0000259" key="6">
    <source>
        <dbReference type="Pfam" id="PF00892"/>
    </source>
</evidence>
<dbReference type="PANTHER" id="PTHR32322:SF2">
    <property type="entry name" value="EAMA DOMAIN-CONTAINING PROTEIN"/>
    <property type="match status" value="1"/>
</dbReference>
<sequence>MVEVILIVVNPQKQAPFMPPSRNGFNWLSLAPALFVGLWATGFIGSRLSAPYAEPLSFLSVRFAIVTTILLVASIVMKAKWPTFKVSVWALITGAFSQGGYLGGVFWAIYFGMPAGVAALITALQPLLTAALAGMILGEKISPRHWTGLAIGLAGVAMVVWPKLTFTAIGITPTTLAVCFFATVSITLGSILQKRHLTNVDLRTGNTLQFAGGGLVVLIGALATENFEIIWNADVIFAMTWLTLVLSLGAITMLYLMIRHGEVSKVSSLFFLVPAVTVVIAYFLFDESLSPVQLVGMAVCAAAVLLVTRKPATK</sequence>
<reference evidence="7" key="1">
    <citation type="submission" date="2018-06" db="EMBL/GenBank/DDBJ databases">
        <authorList>
            <person name="Zhirakovskaya E."/>
        </authorList>
    </citation>
    <scope>NUCLEOTIDE SEQUENCE</scope>
</reference>
<keyword evidence="2 5" id="KW-0812">Transmembrane</keyword>
<protein>
    <submittedName>
        <fullName evidence="7">Permease of the drug/metabolite transporter (DMT) superfamily</fullName>
    </submittedName>
</protein>
<feature type="transmembrane region" description="Helical" evidence="5">
    <location>
        <begin position="168"/>
        <end position="192"/>
    </location>
</feature>
<gene>
    <name evidence="7" type="ORF">MNBD_ALPHA08-802</name>
</gene>
<dbReference type="GO" id="GO:0016020">
    <property type="term" value="C:membrane"/>
    <property type="evidence" value="ECO:0007669"/>
    <property type="project" value="UniProtKB-SubCell"/>
</dbReference>
<dbReference type="AlphaFoldDB" id="A0A3B0S724"/>
<feature type="transmembrane region" description="Helical" evidence="5">
    <location>
        <begin position="25"/>
        <end position="44"/>
    </location>
</feature>
<dbReference type="SUPFAM" id="SSF103481">
    <property type="entry name" value="Multidrug resistance efflux transporter EmrE"/>
    <property type="match status" value="2"/>
</dbReference>
<organism evidence="7">
    <name type="scientific">hydrothermal vent metagenome</name>
    <dbReference type="NCBI Taxonomy" id="652676"/>
    <lineage>
        <taxon>unclassified sequences</taxon>
        <taxon>metagenomes</taxon>
        <taxon>ecological metagenomes</taxon>
    </lineage>
</organism>
<dbReference type="PANTHER" id="PTHR32322">
    <property type="entry name" value="INNER MEMBRANE TRANSPORTER"/>
    <property type="match status" value="1"/>
</dbReference>
<keyword evidence="3 5" id="KW-1133">Transmembrane helix</keyword>
<feature type="transmembrane region" description="Helical" evidence="5">
    <location>
        <begin position="235"/>
        <end position="256"/>
    </location>
</feature>
<dbReference type="InterPro" id="IPR037185">
    <property type="entry name" value="EmrE-like"/>
</dbReference>
<dbReference type="InterPro" id="IPR050638">
    <property type="entry name" value="AA-Vitamin_Transporters"/>
</dbReference>
<evidence type="ECO:0000256" key="2">
    <source>
        <dbReference type="ARBA" id="ARBA00022692"/>
    </source>
</evidence>
<accession>A0A3B0S724</accession>
<dbReference type="EMBL" id="UOEC01000166">
    <property type="protein sequence ID" value="VAV99702.1"/>
    <property type="molecule type" value="Genomic_DNA"/>
</dbReference>
<evidence type="ECO:0000256" key="3">
    <source>
        <dbReference type="ARBA" id="ARBA00022989"/>
    </source>
</evidence>
<dbReference type="Pfam" id="PF00892">
    <property type="entry name" value="EamA"/>
    <property type="match status" value="2"/>
</dbReference>
<feature type="domain" description="EamA" evidence="6">
    <location>
        <begin position="37"/>
        <end position="160"/>
    </location>
</feature>
<dbReference type="Gene3D" id="1.10.3730.20">
    <property type="match status" value="2"/>
</dbReference>
<feature type="transmembrane region" description="Helical" evidence="5">
    <location>
        <begin position="145"/>
        <end position="162"/>
    </location>
</feature>
<evidence type="ECO:0000256" key="5">
    <source>
        <dbReference type="SAM" id="Phobius"/>
    </source>
</evidence>
<feature type="transmembrane region" description="Helical" evidence="5">
    <location>
        <begin position="116"/>
        <end position="138"/>
    </location>
</feature>
<feature type="transmembrane region" description="Helical" evidence="5">
    <location>
        <begin position="204"/>
        <end position="223"/>
    </location>
</feature>
<comment type="subcellular location">
    <subcellularLocation>
        <location evidence="1">Membrane</location>
        <topology evidence="1">Multi-pass membrane protein</topology>
    </subcellularLocation>
</comment>
<feature type="transmembrane region" description="Helical" evidence="5">
    <location>
        <begin position="88"/>
        <end position="110"/>
    </location>
</feature>
<evidence type="ECO:0000256" key="4">
    <source>
        <dbReference type="ARBA" id="ARBA00023136"/>
    </source>
</evidence>
<feature type="transmembrane region" description="Helical" evidence="5">
    <location>
        <begin position="268"/>
        <end position="285"/>
    </location>
</feature>
<feature type="transmembrane region" description="Helical" evidence="5">
    <location>
        <begin position="56"/>
        <end position="76"/>
    </location>
</feature>
<evidence type="ECO:0000313" key="7">
    <source>
        <dbReference type="EMBL" id="VAV99702.1"/>
    </source>
</evidence>
<feature type="domain" description="EamA" evidence="6">
    <location>
        <begin position="178"/>
        <end position="308"/>
    </location>
</feature>
<evidence type="ECO:0000256" key="1">
    <source>
        <dbReference type="ARBA" id="ARBA00004141"/>
    </source>
</evidence>